<feature type="repeat" description="WD" evidence="5">
    <location>
        <begin position="39"/>
        <end position="81"/>
    </location>
</feature>
<dbReference type="AlphaFoldDB" id="A0A8J2KKJ0"/>
<evidence type="ECO:0000256" key="1">
    <source>
        <dbReference type="ARBA" id="ARBA00004604"/>
    </source>
</evidence>
<evidence type="ECO:0000256" key="5">
    <source>
        <dbReference type="PROSITE-ProRule" id="PRU00221"/>
    </source>
</evidence>
<feature type="repeat" description="WD" evidence="5">
    <location>
        <begin position="301"/>
        <end position="342"/>
    </location>
</feature>
<comment type="subcellular location">
    <subcellularLocation>
        <location evidence="1">Nucleus</location>
        <location evidence="1">Nucleolus</location>
    </subcellularLocation>
</comment>
<keyword evidence="3" id="KW-0677">Repeat</keyword>
<dbReference type="InterPro" id="IPR001680">
    <property type="entry name" value="WD40_rpt"/>
</dbReference>
<comment type="caution">
    <text evidence="8">The sequence shown here is derived from an EMBL/GenBank/DDBJ whole genome shotgun (WGS) entry which is preliminary data.</text>
</comment>
<feature type="domain" description="Sof1-like protein" evidence="7">
    <location>
        <begin position="334"/>
        <end position="420"/>
    </location>
</feature>
<keyword evidence="9" id="KW-1185">Reference proteome</keyword>
<dbReference type="GO" id="GO:0000462">
    <property type="term" value="P:maturation of SSU-rRNA from tricistronic rRNA transcript (SSU-rRNA, 5.8S rRNA, LSU-rRNA)"/>
    <property type="evidence" value="ECO:0007669"/>
    <property type="project" value="TreeGrafter"/>
</dbReference>
<evidence type="ECO:0000256" key="4">
    <source>
        <dbReference type="ARBA" id="ARBA00023242"/>
    </source>
</evidence>
<evidence type="ECO:0000259" key="7">
    <source>
        <dbReference type="Pfam" id="PF04158"/>
    </source>
</evidence>
<organism evidence="8 9">
    <name type="scientific">Allacma fusca</name>
    <dbReference type="NCBI Taxonomy" id="39272"/>
    <lineage>
        <taxon>Eukaryota</taxon>
        <taxon>Metazoa</taxon>
        <taxon>Ecdysozoa</taxon>
        <taxon>Arthropoda</taxon>
        <taxon>Hexapoda</taxon>
        <taxon>Collembola</taxon>
        <taxon>Symphypleona</taxon>
        <taxon>Sminthuridae</taxon>
        <taxon>Allacma</taxon>
    </lineage>
</organism>
<feature type="repeat" description="WD" evidence="5">
    <location>
        <begin position="258"/>
        <end position="299"/>
    </location>
</feature>
<dbReference type="CDD" id="cd00200">
    <property type="entry name" value="WD40"/>
    <property type="match status" value="1"/>
</dbReference>
<proteinExistence type="predicted"/>
<accession>A0A8J2KKJ0</accession>
<feature type="compositionally biased region" description="Basic and acidic residues" evidence="6">
    <location>
        <begin position="414"/>
        <end position="425"/>
    </location>
</feature>
<evidence type="ECO:0000256" key="3">
    <source>
        <dbReference type="ARBA" id="ARBA00022737"/>
    </source>
</evidence>
<dbReference type="EMBL" id="CAJVCH010375524">
    <property type="protein sequence ID" value="CAG7816675.1"/>
    <property type="molecule type" value="Genomic_DNA"/>
</dbReference>
<feature type="region of interest" description="Disordered" evidence="6">
    <location>
        <begin position="392"/>
        <end position="425"/>
    </location>
</feature>
<dbReference type="GO" id="GO:0032040">
    <property type="term" value="C:small-subunit processome"/>
    <property type="evidence" value="ECO:0007669"/>
    <property type="project" value="TreeGrafter"/>
</dbReference>
<dbReference type="OrthoDB" id="10249065at2759"/>
<dbReference type="PANTHER" id="PTHR22851:SF0">
    <property type="entry name" value="DDB1- AND CUL4-ASSOCIATED FACTOR 13"/>
    <property type="match status" value="1"/>
</dbReference>
<evidence type="ECO:0000256" key="6">
    <source>
        <dbReference type="SAM" id="MobiDB-lite"/>
    </source>
</evidence>
<evidence type="ECO:0000256" key="2">
    <source>
        <dbReference type="ARBA" id="ARBA00022574"/>
    </source>
</evidence>
<reference evidence="8" key="1">
    <citation type="submission" date="2021-06" db="EMBL/GenBank/DDBJ databases">
        <authorList>
            <person name="Hodson N. C."/>
            <person name="Mongue J. A."/>
            <person name="Jaron S. K."/>
        </authorList>
    </citation>
    <scope>NUCLEOTIDE SEQUENCE</scope>
</reference>
<evidence type="ECO:0000313" key="9">
    <source>
        <dbReference type="Proteomes" id="UP000708208"/>
    </source>
</evidence>
<dbReference type="PROSITE" id="PS50294">
    <property type="entry name" value="WD_REPEATS_REGION"/>
    <property type="match status" value="2"/>
</dbReference>
<dbReference type="PANTHER" id="PTHR22851">
    <property type="entry name" value="U3 SMALL NUCLEOLAR RNA U3 SNORNA ASSOCIATED PROTEIN"/>
    <property type="match status" value="1"/>
</dbReference>
<dbReference type="Pfam" id="PF00400">
    <property type="entry name" value="WD40"/>
    <property type="match status" value="4"/>
</dbReference>
<dbReference type="InterPro" id="IPR051733">
    <property type="entry name" value="WD_repeat_DCAF13/WDSOF1"/>
</dbReference>
<keyword evidence="4" id="KW-0539">Nucleus</keyword>
<name>A0A8J2KKJ0_9HEXA</name>
<feature type="compositionally biased region" description="Basic and acidic residues" evidence="6">
    <location>
        <begin position="392"/>
        <end position="401"/>
    </location>
</feature>
<feature type="repeat" description="WD" evidence="5">
    <location>
        <begin position="82"/>
        <end position="114"/>
    </location>
</feature>
<dbReference type="InterPro" id="IPR007287">
    <property type="entry name" value="Sof1"/>
</dbReference>
<dbReference type="SMART" id="SM00320">
    <property type="entry name" value="WD40"/>
    <property type="match status" value="5"/>
</dbReference>
<keyword evidence="2 5" id="KW-0853">WD repeat</keyword>
<dbReference type="Pfam" id="PF04158">
    <property type="entry name" value="Sof1"/>
    <property type="match status" value="1"/>
</dbReference>
<dbReference type="Proteomes" id="UP000708208">
    <property type="component" value="Unassembled WGS sequence"/>
</dbReference>
<evidence type="ECO:0000313" key="8">
    <source>
        <dbReference type="EMBL" id="CAG7816675.1"/>
    </source>
</evidence>
<dbReference type="PROSITE" id="PS50082">
    <property type="entry name" value="WD_REPEATS_2"/>
    <property type="match status" value="4"/>
</dbReference>
<gene>
    <name evidence="8" type="ORF">AFUS01_LOCUS27283</name>
</gene>
<protein>
    <recommendedName>
        <fullName evidence="7">Sof1-like protein domain-containing protein</fullName>
    </recommendedName>
</protein>
<sequence>MPRNYDPALHPFEIQREYTRALNAVKLERVFAKPFVGALDGHGDIVSCLGKHPNQIAWLFSGDADGTVKQWNIAMKKCVRTLKAHSGYVRGISFTPDGETMISVGDDKNIHFWDTCLPTSLEVGVKESAKFSIPTKYNLASVSSHAKTKMFATCGDSCLLWEGERRLPVQEFEWGVDSLNCVRFNQSQVDVLAACASDRSIMLYDIRGKSPIRKVVLSLKSNALCWNPQEPFVFAVANEDYNSYAFDMRRLKHPLNIYKDHVDAVIDLDFSPTGKELVTGSWDKTVRLFEVDKGHSREVYHTKRMQRLTSVMWTLDNKYILTGSDEMNIRIWKAKAWEKLGVLKTREREALSYNEALKDKFASFPQVKRIMRHRHVPKHVYQAKKELRIIKDSKSRKEGNRRAHSKPGTVPTVPEREKNIVAEME</sequence>